<dbReference type="Proteomes" id="UP001458880">
    <property type="component" value="Unassembled WGS sequence"/>
</dbReference>
<dbReference type="AlphaFoldDB" id="A0AAW1IWP5"/>
<protein>
    <submittedName>
        <fullName evidence="1">Uncharacterized protein</fullName>
    </submittedName>
</protein>
<sequence>MASGLLENQEIRRRWEDESSKVIRDQIMISEEVDETEQRKDVGVRFDQECEEARLQKNLATVEWTNTRQQQKRKEYEIKRKECEEARLQKNLATVEWTNTRQQQKRKEYEIKRNIANIIYNNKKKKNDWINTKL</sequence>
<evidence type="ECO:0000313" key="1">
    <source>
        <dbReference type="EMBL" id="KAK9694713.1"/>
    </source>
</evidence>
<organism evidence="1 2">
    <name type="scientific">Popillia japonica</name>
    <name type="common">Japanese beetle</name>
    <dbReference type="NCBI Taxonomy" id="7064"/>
    <lineage>
        <taxon>Eukaryota</taxon>
        <taxon>Metazoa</taxon>
        <taxon>Ecdysozoa</taxon>
        <taxon>Arthropoda</taxon>
        <taxon>Hexapoda</taxon>
        <taxon>Insecta</taxon>
        <taxon>Pterygota</taxon>
        <taxon>Neoptera</taxon>
        <taxon>Endopterygota</taxon>
        <taxon>Coleoptera</taxon>
        <taxon>Polyphaga</taxon>
        <taxon>Scarabaeiformia</taxon>
        <taxon>Scarabaeidae</taxon>
        <taxon>Rutelinae</taxon>
        <taxon>Popillia</taxon>
    </lineage>
</organism>
<keyword evidence="2" id="KW-1185">Reference proteome</keyword>
<evidence type="ECO:0000313" key="2">
    <source>
        <dbReference type="Proteomes" id="UP001458880"/>
    </source>
</evidence>
<gene>
    <name evidence="1" type="ORF">QE152_g33345</name>
</gene>
<accession>A0AAW1IWP5</accession>
<comment type="caution">
    <text evidence="1">The sequence shown here is derived from an EMBL/GenBank/DDBJ whole genome shotgun (WGS) entry which is preliminary data.</text>
</comment>
<reference evidence="1 2" key="1">
    <citation type="journal article" date="2024" name="BMC Genomics">
        <title>De novo assembly and annotation of Popillia japonica's genome with initial clues to its potential as an invasive pest.</title>
        <authorList>
            <person name="Cucini C."/>
            <person name="Boschi S."/>
            <person name="Funari R."/>
            <person name="Cardaioli E."/>
            <person name="Iannotti N."/>
            <person name="Marturano G."/>
            <person name="Paoli F."/>
            <person name="Bruttini M."/>
            <person name="Carapelli A."/>
            <person name="Frati F."/>
            <person name="Nardi F."/>
        </authorList>
    </citation>
    <scope>NUCLEOTIDE SEQUENCE [LARGE SCALE GENOMIC DNA]</scope>
    <source>
        <strain evidence="1">DMR45628</strain>
    </source>
</reference>
<dbReference type="EMBL" id="JASPKY010000504">
    <property type="protein sequence ID" value="KAK9694713.1"/>
    <property type="molecule type" value="Genomic_DNA"/>
</dbReference>
<name>A0AAW1IWP5_POPJA</name>
<proteinExistence type="predicted"/>